<dbReference type="SUPFAM" id="SSF50677">
    <property type="entry name" value="ValRS/IleRS/LeuRS editing domain"/>
    <property type="match status" value="1"/>
</dbReference>
<keyword evidence="4 12" id="KW-0436">Ligase</keyword>
<keyword evidence="7 12" id="KW-0648">Protein biosynthesis</keyword>
<comment type="domain">
    <text evidence="12">The C-terminal coiled-coil domain is crucial for aminoacylation activity.</text>
</comment>
<dbReference type="CDD" id="cd07962">
    <property type="entry name" value="Anticodon_Ia_Val"/>
    <property type="match status" value="1"/>
</dbReference>
<evidence type="ECO:0000313" key="18">
    <source>
        <dbReference type="Proteomes" id="UP000693972"/>
    </source>
</evidence>
<comment type="domain">
    <text evidence="12">ValRS has two distinct active sites: one for aminoacylation and one for editing. The misactivated threonine is translocated from the active site to the editing site.</text>
</comment>
<keyword evidence="3 12" id="KW-0963">Cytoplasm</keyword>
<evidence type="ECO:0000256" key="7">
    <source>
        <dbReference type="ARBA" id="ARBA00022917"/>
    </source>
</evidence>
<evidence type="ECO:0000256" key="5">
    <source>
        <dbReference type="ARBA" id="ARBA00022741"/>
    </source>
</evidence>
<dbReference type="InterPro" id="IPR013155">
    <property type="entry name" value="M/V/L/I-tRNA-synth_anticd-bd"/>
</dbReference>
<reference evidence="17 18" key="1">
    <citation type="submission" date="2021-07" db="EMBL/GenBank/DDBJ databases">
        <title>Karlodiniumbacter phycospheric gen. nov., sp. nov., a phycosphere bacterium isolated from karlodinium veneficum.</title>
        <authorList>
            <person name="Peng Y."/>
            <person name="Jiang L."/>
            <person name="Lee J."/>
        </authorList>
    </citation>
    <scope>NUCLEOTIDE SEQUENCE</scope>
    <source>
        <strain evidence="17 18">N5</strain>
    </source>
</reference>
<evidence type="ECO:0000259" key="16">
    <source>
        <dbReference type="Pfam" id="PF10458"/>
    </source>
</evidence>
<dbReference type="Gene3D" id="3.90.740.10">
    <property type="entry name" value="Valyl/Leucyl/Isoleucyl-tRNA synthetase, editing domain"/>
    <property type="match status" value="1"/>
</dbReference>
<dbReference type="SUPFAM" id="SSF47323">
    <property type="entry name" value="Anticodon-binding domain of a subclass of class I aminoacyl-tRNA synthetases"/>
    <property type="match status" value="1"/>
</dbReference>
<dbReference type="InterPro" id="IPR014729">
    <property type="entry name" value="Rossmann-like_a/b/a_fold"/>
</dbReference>
<dbReference type="InterPro" id="IPR002303">
    <property type="entry name" value="Valyl-tRNA_ligase"/>
</dbReference>
<dbReference type="PANTHER" id="PTHR11946">
    <property type="entry name" value="VALYL-TRNA SYNTHETASES"/>
    <property type="match status" value="1"/>
</dbReference>
<evidence type="ECO:0000256" key="6">
    <source>
        <dbReference type="ARBA" id="ARBA00022840"/>
    </source>
</evidence>
<dbReference type="InterPro" id="IPR010978">
    <property type="entry name" value="tRNA-bd_arm"/>
</dbReference>
<dbReference type="HAMAP" id="MF_02004">
    <property type="entry name" value="Val_tRNA_synth_type1"/>
    <property type="match status" value="1"/>
</dbReference>
<dbReference type="FunFam" id="1.10.287.380:FF:000001">
    <property type="entry name" value="Valine--tRNA ligase"/>
    <property type="match status" value="1"/>
</dbReference>
<dbReference type="FunFam" id="3.40.50.620:FF:000032">
    <property type="entry name" value="Valine--tRNA ligase"/>
    <property type="match status" value="1"/>
</dbReference>
<dbReference type="GO" id="GO:0002161">
    <property type="term" value="F:aminoacyl-tRNA deacylase activity"/>
    <property type="evidence" value="ECO:0007669"/>
    <property type="project" value="InterPro"/>
</dbReference>
<evidence type="ECO:0000256" key="3">
    <source>
        <dbReference type="ARBA" id="ARBA00022490"/>
    </source>
</evidence>
<dbReference type="Gene3D" id="3.40.50.620">
    <property type="entry name" value="HUPs"/>
    <property type="match status" value="3"/>
</dbReference>
<dbReference type="InterPro" id="IPR037118">
    <property type="entry name" value="Val-tRNA_synth_C_sf"/>
</dbReference>
<proteinExistence type="inferred from homology"/>
<dbReference type="Pfam" id="PF00133">
    <property type="entry name" value="tRNA-synt_1"/>
    <property type="match status" value="2"/>
</dbReference>
<evidence type="ECO:0000256" key="4">
    <source>
        <dbReference type="ARBA" id="ARBA00022598"/>
    </source>
</evidence>
<feature type="domain" description="Aminoacyl-tRNA synthetase class Ia" evidence="14">
    <location>
        <begin position="14"/>
        <end position="514"/>
    </location>
</feature>
<dbReference type="InterPro" id="IPR009080">
    <property type="entry name" value="tRNAsynth_Ia_anticodon-bd"/>
</dbReference>
<evidence type="ECO:0000313" key="17">
    <source>
        <dbReference type="EMBL" id="QXL86006.1"/>
    </source>
</evidence>
<keyword evidence="18" id="KW-1185">Reference proteome</keyword>
<dbReference type="InterPro" id="IPR002300">
    <property type="entry name" value="aa-tRNA-synth_Ia"/>
</dbReference>
<comment type="catalytic activity">
    <reaction evidence="10 12">
        <text>tRNA(Val) + L-valine + ATP = L-valyl-tRNA(Val) + AMP + diphosphate</text>
        <dbReference type="Rhea" id="RHEA:10704"/>
        <dbReference type="Rhea" id="RHEA-COMP:9672"/>
        <dbReference type="Rhea" id="RHEA-COMP:9708"/>
        <dbReference type="ChEBI" id="CHEBI:30616"/>
        <dbReference type="ChEBI" id="CHEBI:33019"/>
        <dbReference type="ChEBI" id="CHEBI:57762"/>
        <dbReference type="ChEBI" id="CHEBI:78442"/>
        <dbReference type="ChEBI" id="CHEBI:78537"/>
        <dbReference type="ChEBI" id="CHEBI:456215"/>
        <dbReference type="EC" id="6.1.1.9"/>
    </reaction>
</comment>
<dbReference type="GO" id="GO:0006438">
    <property type="term" value="P:valyl-tRNA aminoacylation"/>
    <property type="evidence" value="ECO:0007669"/>
    <property type="project" value="UniProtKB-UniRule"/>
</dbReference>
<dbReference type="NCBIfam" id="NF004349">
    <property type="entry name" value="PRK05729.1"/>
    <property type="match status" value="1"/>
</dbReference>
<dbReference type="PROSITE" id="PS00178">
    <property type="entry name" value="AA_TRNA_LIGASE_I"/>
    <property type="match status" value="1"/>
</dbReference>
<feature type="short sequence motif" description="'KMSKS' region" evidence="12">
    <location>
        <begin position="692"/>
        <end position="696"/>
    </location>
</feature>
<evidence type="ECO:0000256" key="10">
    <source>
        <dbReference type="ARBA" id="ARBA00047552"/>
    </source>
</evidence>
<keyword evidence="9 12" id="KW-0030">Aminoacyl-tRNA synthetase</keyword>
<dbReference type="EMBL" id="JAIMBW010000001">
    <property type="protein sequence ID" value="MBY4893275.1"/>
    <property type="molecule type" value="Genomic_DNA"/>
</dbReference>
<dbReference type="InterPro" id="IPR019499">
    <property type="entry name" value="Val-tRNA_synth_tRNA-bd"/>
</dbReference>
<feature type="region of interest" description="Disordered" evidence="13">
    <location>
        <begin position="401"/>
        <end position="421"/>
    </location>
</feature>
<evidence type="ECO:0000259" key="15">
    <source>
        <dbReference type="Pfam" id="PF08264"/>
    </source>
</evidence>
<dbReference type="AlphaFoldDB" id="A0A975TRB0"/>
<comment type="similarity">
    <text evidence="11 12">Belongs to the class-I aminoacyl-tRNA synthetase family. ValS type 1 subfamily.</text>
</comment>
<dbReference type="EC" id="6.1.1.9" evidence="12"/>
<dbReference type="InterPro" id="IPR033705">
    <property type="entry name" value="Anticodon_Ia_Val"/>
</dbReference>
<evidence type="ECO:0000256" key="1">
    <source>
        <dbReference type="ARBA" id="ARBA00004496"/>
    </source>
</evidence>
<evidence type="ECO:0000256" key="11">
    <source>
        <dbReference type="ARBA" id="ARBA00060830"/>
    </source>
</evidence>
<protein>
    <recommendedName>
        <fullName evidence="12">Valine--tRNA ligase</fullName>
        <ecNumber evidence="12">6.1.1.9</ecNumber>
    </recommendedName>
    <alternativeName>
        <fullName evidence="12">Valyl-tRNA synthetase</fullName>
        <shortName evidence="12">ValRS</shortName>
    </alternativeName>
</protein>
<dbReference type="SUPFAM" id="SSF52374">
    <property type="entry name" value="Nucleotidylyl transferase"/>
    <property type="match status" value="1"/>
</dbReference>
<dbReference type="GO" id="GO:0005829">
    <property type="term" value="C:cytosol"/>
    <property type="evidence" value="ECO:0007669"/>
    <property type="project" value="TreeGrafter"/>
</dbReference>
<feature type="binding site" evidence="12">
    <location>
        <position position="695"/>
    </location>
    <ligand>
        <name>ATP</name>
        <dbReference type="ChEBI" id="CHEBI:30616"/>
    </ligand>
</feature>
<feature type="domain" description="Methionyl/Valyl/Leucyl/Isoleucyl-tRNA synthetase anticodon-binding" evidence="15">
    <location>
        <begin position="774"/>
        <end position="919"/>
    </location>
</feature>
<feature type="domain" description="Valyl-tRNA synthetase tRNA-binding arm" evidence="16">
    <location>
        <begin position="978"/>
        <end position="1043"/>
    </location>
</feature>
<dbReference type="Proteomes" id="UP000693972">
    <property type="component" value="Unassembled WGS sequence"/>
</dbReference>
<dbReference type="Gene3D" id="1.10.287.380">
    <property type="entry name" value="Valyl-tRNA synthetase, C-terminal domain"/>
    <property type="match status" value="1"/>
</dbReference>
<dbReference type="Gene3D" id="1.10.730.10">
    <property type="entry name" value="Isoleucyl-tRNA Synthetase, Domain 1"/>
    <property type="match status" value="1"/>
</dbReference>
<name>A0A975TRB0_9RHOB</name>
<dbReference type="InterPro" id="IPR001412">
    <property type="entry name" value="aa-tRNA-synth_I_CS"/>
</dbReference>
<dbReference type="GO" id="GO:0004832">
    <property type="term" value="F:valine-tRNA ligase activity"/>
    <property type="evidence" value="ECO:0007669"/>
    <property type="project" value="UniProtKB-UniRule"/>
</dbReference>
<dbReference type="GO" id="GO:0005524">
    <property type="term" value="F:ATP binding"/>
    <property type="evidence" value="ECO:0007669"/>
    <property type="project" value="UniProtKB-UniRule"/>
</dbReference>
<organism evidence="17">
    <name type="scientific">Gymnodinialimonas phycosphaerae</name>
    <dbReference type="NCBI Taxonomy" id="2841589"/>
    <lineage>
        <taxon>Bacteria</taxon>
        <taxon>Pseudomonadati</taxon>
        <taxon>Pseudomonadota</taxon>
        <taxon>Alphaproteobacteria</taxon>
        <taxon>Rhodobacterales</taxon>
        <taxon>Paracoccaceae</taxon>
        <taxon>Gymnodinialimonas</taxon>
    </lineage>
</organism>
<accession>A0A975TRB0</accession>
<evidence type="ECO:0000256" key="9">
    <source>
        <dbReference type="ARBA" id="ARBA00023146"/>
    </source>
</evidence>
<dbReference type="EMBL" id="CP078073">
    <property type="protein sequence ID" value="QXL86006.1"/>
    <property type="molecule type" value="Genomic_DNA"/>
</dbReference>
<sequence length="1046" mass="116900">MEKTFNAAEAEARIYANWDKAGAFKAGANAKPGAEPFSIMIPPPNVTGVLHVGHAFNNTLQDVLTRWHRMRGFDTMWQPGTDHAGIATQMVVERELAKQGIARKDLSREEFLAHVWDWKKKSGGTIREQLKRLGASCDWSREAFTMSGAPGAPEGEEGNFHDAVIKVFVEMYNKGYIYRGKRLVNWDPHFETAISDLEVENIDQPGHMWHFKYPLAGGATYEYVEKDADGTETLRETRDYISIATTRPETMLGDGAVTVHPDDERYATIVGQLCEIPVGPKEHRRLIPIITDEYPDPTFGSGAVKITGAHDMNDYGVAKRNDIPCYRLMDTKAHLRDDGEPYEKAAKIAQAVANGEMTLGEMEVDALNLVPDHLRGLDRFIARDKVVTEITAEGFAVMTASDDPRLGPKPKLKKGEEEPPVTTVPLVEAKPITQPFGDRSKVVIEPMLTDQWFVDTAKIVEPALDAVRTGRTKIIPEQHRKVYFHWLENIEPWTISRQLWWGHQIPVWYGFDLGTHGFVDDEGDGQIDIVEMLGLLSAQSLLKGDERHHAAPDFASVSEQFVDVLAGLPSPLNHAQVVEVANRDEAAHAFAASLAQYNISGDPTHLVYPVYRDPDVLDTWFSSGLWPIGTLGWPEQTPELEKYFPTSTLVSGFDIIFFWVARMMMMQLAVVEDIPFRDVYVHALVRDEKGRKMSKSIGNVLDPLELIDDYGADALRFTLTAMAAMGRDLKLSTDRIQGYRNFGTKLWNAARFAEMNECKPDADFDPASPRQTVNKWIVTETAKARMAHDEALENYRFNDAANGLYQFVWGKVCDWYLEFAKPLFASGDDAVIAETRATMAWVIDQCLILLHPTMPFITEELWGEITARDTMLVHADWPTYGAEIIDEASEREMSWVINLIESIRSARQQMHVPAGLKVQLLQTDLDAAGQTAFDNNKAMITRLARLSEVTPTDAFPKGTVTIAVDGGTFGLPIADLIDVGEEKARLEKTLGKLAKELGGLRGRLNNPKFAESAPPEVVEETQANLVAREEEEARIKQALARLAEVA</sequence>
<dbReference type="RefSeq" id="WP_257892976.1">
    <property type="nucleotide sequence ID" value="NZ_JAIMBW010000001.1"/>
</dbReference>
<evidence type="ECO:0000259" key="14">
    <source>
        <dbReference type="Pfam" id="PF00133"/>
    </source>
</evidence>
<dbReference type="Pfam" id="PF10458">
    <property type="entry name" value="Val_tRNA-synt_C"/>
    <property type="match status" value="1"/>
</dbReference>
<evidence type="ECO:0000256" key="13">
    <source>
        <dbReference type="SAM" id="MobiDB-lite"/>
    </source>
</evidence>
<gene>
    <name evidence="12" type="primary">valS</name>
    <name evidence="17" type="ORF">KUL25_10915</name>
</gene>
<evidence type="ECO:0000256" key="2">
    <source>
        <dbReference type="ARBA" id="ARBA00011245"/>
    </source>
</evidence>
<keyword evidence="8 12" id="KW-0175">Coiled coil</keyword>
<comment type="subcellular location">
    <subcellularLocation>
        <location evidence="1 12">Cytoplasm</location>
    </subcellularLocation>
</comment>
<keyword evidence="5 12" id="KW-0547">Nucleotide-binding</keyword>
<dbReference type="Pfam" id="PF08264">
    <property type="entry name" value="Anticodon_1"/>
    <property type="match status" value="1"/>
</dbReference>
<dbReference type="PRINTS" id="PR00986">
    <property type="entry name" value="TRNASYNTHVAL"/>
</dbReference>
<dbReference type="InterPro" id="IPR009008">
    <property type="entry name" value="Val/Leu/Ile-tRNA-synth_edit"/>
</dbReference>
<comment type="subunit">
    <text evidence="2 12">Monomer.</text>
</comment>
<feature type="short sequence motif" description="'HIGH' region" evidence="12">
    <location>
        <begin position="44"/>
        <end position="54"/>
    </location>
</feature>
<keyword evidence="6 12" id="KW-0067">ATP-binding</keyword>
<comment type="function">
    <text evidence="12">Catalyzes the attachment of valine to tRNA(Val). As ValRS can inadvertently accommodate and process structurally similar amino acids such as threonine, to avoid such errors, it has a 'posttransfer' editing activity that hydrolyzes mischarged Thr-tRNA(Val) in a tRNA-dependent manner.</text>
</comment>
<feature type="domain" description="Aminoacyl-tRNA synthetase class Ia" evidence="14">
    <location>
        <begin position="610"/>
        <end position="732"/>
    </location>
</feature>
<evidence type="ECO:0000256" key="8">
    <source>
        <dbReference type="ARBA" id="ARBA00023054"/>
    </source>
</evidence>
<dbReference type="SUPFAM" id="SSF46589">
    <property type="entry name" value="tRNA-binding arm"/>
    <property type="match status" value="1"/>
</dbReference>
<evidence type="ECO:0000256" key="12">
    <source>
        <dbReference type="HAMAP-Rule" id="MF_02004"/>
    </source>
</evidence>
<dbReference type="PANTHER" id="PTHR11946:SF93">
    <property type="entry name" value="VALINE--TRNA LIGASE, CHLOROPLASTIC_MITOCHONDRIAL 2"/>
    <property type="match status" value="1"/>
</dbReference>